<evidence type="ECO:0000313" key="7">
    <source>
        <dbReference type="Proteomes" id="UP000287756"/>
    </source>
</evidence>
<evidence type="ECO:0000256" key="2">
    <source>
        <dbReference type="ARBA" id="ARBA00022679"/>
    </source>
</evidence>
<reference evidence="6 7" key="1">
    <citation type="submission" date="2018-01" db="EMBL/GenBank/DDBJ databases">
        <title>The whole genome sequencing and assembly of Halobacillus litoralis ERB031 strain.</title>
        <authorList>
            <person name="Lee S.-J."/>
            <person name="Park M.-K."/>
            <person name="Kim J.-Y."/>
            <person name="Lee Y.-J."/>
            <person name="Yi H."/>
            <person name="Bahn Y.-S."/>
            <person name="Kim J.F."/>
            <person name="Lee D.-W."/>
        </authorList>
    </citation>
    <scope>NUCLEOTIDE SEQUENCE [LARGE SCALE GENOMIC DNA]</scope>
    <source>
        <strain evidence="6 7">ERB 031</strain>
    </source>
</reference>
<dbReference type="HAMAP" id="MF_02070">
    <property type="entry name" value="TagA_TarA"/>
    <property type="match status" value="1"/>
</dbReference>
<evidence type="ECO:0000256" key="1">
    <source>
        <dbReference type="ARBA" id="ARBA00022676"/>
    </source>
</evidence>
<accession>A0A410MFB8</accession>
<dbReference type="InterPro" id="IPR004629">
    <property type="entry name" value="WecG_TagA_CpsF"/>
</dbReference>
<dbReference type="GO" id="GO:0047244">
    <property type="term" value="F:N-acetylglucosaminyldiphosphoundecaprenol N-acetyl-beta-D-mannosaminyltransferase activity"/>
    <property type="evidence" value="ECO:0007669"/>
    <property type="project" value="UniProtKB-UniRule"/>
</dbReference>
<dbReference type="AlphaFoldDB" id="A0A410MFB8"/>
<organism evidence="6 7">
    <name type="scientific">Halobacillus litoralis</name>
    <dbReference type="NCBI Taxonomy" id="45668"/>
    <lineage>
        <taxon>Bacteria</taxon>
        <taxon>Bacillati</taxon>
        <taxon>Bacillota</taxon>
        <taxon>Bacilli</taxon>
        <taxon>Bacillales</taxon>
        <taxon>Bacillaceae</taxon>
        <taxon>Halobacillus</taxon>
    </lineage>
</organism>
<comment type="pathway">
    <text evidence="5">Cell wall biogenesis; teichoic acid biosynthesis.</text>
</comment>
<dbReference type="PANTHER" id="PTHR34136:SF1">
    <property type="entry name" value="UDP-N-ACETYL-D-MANNOSAMINURONIC ACID TRANSFERASE"/>
    <property type="match status" value="1"/>
</dbReference>
<protein>
    <recommendedName>
        <fullName evidence="5">N-acetylglucosaminyldiphosphoundecaprenol N-acetyl-beta-D-mannosaminyltransferase</fullName>
        <ecNumber evidence="5">2.4.1.187</ecNumber>
    </recommendedName>
    <alternativeName>
        <fullName evidence="5">N-acetylmannosaminyltransferase</fullName>
    </alternativeName>
    <alternativeName>
        <fullName evidence="5">UDP-N-acetylmannosamine transferase</fullName>
    </alternativeName>
    <alternativeName>
        <fullName evidence="5">UDP-N-acetylmannosamine:N-acetylglucosaminyl pyrophosphorylundecaprenol N-acetylmannosaminyltransferase</fullName>
    </alternativeName>
</protein>
<dbReference type="NCBIfam" id="TIGR00696">
    <property type="entry name" value="wecG_tagA_cpsF"/>
    <property type="match status" value="1"/>
</dbReference>
<keyword evidence="3 5" id="KW-0777">Teichoic acid biosynthesis</keyword>
<keyword evidence="2 5" id="KW-0808">Transferase</keyword>
<comment type="similarity">
    <text evidence="5">Belongs to the glycosyltransferase 26 family. TagA/TarA subfamily.</text>
</comment>
<name>A0A410MFB8_9BACI</name>
<keyword evidence="1 5" id="KW-0328">Glycosyltransferase</keyword>
<dbReference type="UniPathway" id="UPA00632"/>
<evidence type="ECO:0000256" key="5">
    <source>
        <dbReference type="HAMAP-Rule" id="MF_02070"/>
    </source>
</evidence>
<dbReference type="GO" id="GO:0071555">
    <property type="term" value="P:cell wall organization"/>
    <property type="evidence" value="ECO:0007669"/>
    <property type="project" value="UniProtKB-KW"/>
</dbReference>
<evidence type="ECO:0000256" key="4">
    <source>
        <dbReference type="ARBA" id="ARBA00023316"/>
    </source>
</evidence>
<dbReference type="PANTHER" id="PTHR34136">
    <property type="match status" value="1"/>
</dbReference>
<gene>
    <name evidence="6" type="ORF">HLI_15005</name>
</gene>
<dbReference type="GO" id="GO:0019350">
    <property type="term" value="P:teichoic acid biosynthetic process"/>
    <property type="evidence" value="ECO:0007669"/>
    <property type="project" value="UniProtKB-UniRule"/>
</dbReference>
<dbReference type="InterPro" id="IPR034714">
    <property type="entry name" value="TagA_TarA"/>
</dbReference>
<dbReference type="KEGG" id="hli:HLI_15005"/>
<dbReference type="RefSeq" id="WP_128525688.1">
    <property type="nucleotide sequence ID" value="NZ_CP026118.1"/>
</dbReference>
<keyword evidence="4 5" id="KW-0961">Cell wall biogenesis/degradation</keyword>
<dbReference type="OrthoDB" id="9771846at2"/>
<comment type="catalytic activity">
    <reaction evidence="5">
        <text>UDP-N-acetyl-alpha-D-mannosamine + N-acetyl-alpha-D-glucosaminyl-di-trans,octa-cis-undecaprenyl diphosphate = N-acetyl-beta-D-mannosaminyl-(1-&gt;4)-N-acetyl-alpha-D-glucosaminyl di-trans,octa-cis-undecaprenyl diphosphate + UDP + H(+)</text>
        <dbReference type="Rhea" id="RHEA:16053"/>
        <dbReference type="ChEBI" id="CHEBI:15378"/>
        <dbReference type="ChEBI" id="CHEBI:58223"/>
        <dbReference type="ChEBI" id="CHEBI:62959"/>
        <dbReference type="ChEBI" id="CHEBI:68623"/>
        <dbReference type="ChEBI" id="CHEBI:132210"/>
        <dbReference type="EC" id="2.4.1.187"/>
    </reaction>
</comment>
<dbReference type="EMBL" id="CP026118">
    <property type="protein sequence ID" value="QAS53411.1"/>
    <property type="molecule type" value="Genomic_DNA"/>
</dbReference>
<dbReference type="CDD" id="cd06533">
    <property type="entry name" value="Glyco_transf_WecG_TagA"/>
    <property type="match status" value="1"/>
</dbReference>
<evidence type="ECO:0000313" key="6">
    <source>
        <dbReference type="EMBL" id="QAS53411.1"/>
    </source>
</evidence>
<sequence>MKEKFLGVDVSNFTYDQLKENIITDIDENRKSFIVAINPEKILQAQRDESLLYLLNQATYQIPDGVGILIASRLNGGTIRERVTGIDMLLALCEQASLHDKSVFLYGAKPGVADEAKDRLREMYPELRIAGVLDGYVKDYEYIKETINEAKPDIIFVALGSPRQEHWIVDHMDELDVKVFQGVGGSFDVLSGKVKRAPGAFQKVGLEWLYRLIKEPWRIKRQIKLPTFLVKVWKSRK</sequence>
<dbReference type="Proteomes" id="UP000287756">
    <property type="component" value="Chromosome"/>
</dbReference>
<proteinExistence type="inferred from homology"/>
<evidence type="ECO:0000256" key="3">
    <source>
        <dbReference type="ARBA" id="ARBA00022944"/>
    </source>
</evidence>
<dbReference type="EC" id="2.4.1.187" evidence="5"/>
<comment type="function">
    <text evidence="5">Catalyzes the conversion of GlcNAc-PP-undecaprenol into ManNAc-GlcNAc-PP-undecaprenol, the first committed lipid intermediate in the de novo synthesis of teichoic acid.</text>
</comment>
<dbReference type="Pfam" id="PF03808">
    <property type="entry name" value="Glyco_tran_WecG"/>
    <property type="match status" value="1"/>
</dbReference>